<reference evidence="2 3" key="1">
    <citation type="journal article" date="2019" name="Mol. Ecol. Resour.">
        <title>Chromosome-level genome assembly of Triplophysa tibetana, a fish adapted to the harsh high-altitude environment of the Tibetan Plateau.</title>
        <authorList>
            <person name="Yang X."/>
            <person name="Liu H."/>
            <person name="Ma Z."/>
            <person name="Zou Y."/>
            <person name="Zou M."/>
            <person name="Mao Y."/>
            <person name="Li X."/>
            <person name="Wang H."/>
            <person name="Chen T."/>
            <person name="Wang W."/>
            <person name="Yang R."/>
        </authorList>
    </citation>
    <scope>NUCLEOTIDE SEQUENCE [LARGE SCALE GENOMIC DNA]</scope>
    <source>
        <strain evidence="2">TTIB1903HZAU</strain>
        <tissue evidence="2">Muscle</tissue>
    </source>
</reference>
<dbReference type="AlphaFoldDB" id="A0A5A9PRF6"/>
<protein>
    <submittedName>
        <fullName evidence="2">Uncharacterized protein</fullName>
    </submittedName>
</protein>
<feature type="region of interest" description="Disordered" evidence="1">
    <location>
        <begin position="47"/>
        <end position="91"/>
    </location>
</feature>
<comment type="caution">
    <text evidence="2">The sequence shown here is derived from an EMBL/GenBank/DDBJ whole genome shotgun (WGS) entry which is preliminary data.</text>
</comment>
<evidence type="ECO:0000256" key="1">
    <source>
        <dbReference type="SAM" id="MobiDB-lite"/>
    </source>
</evidence>
<feature type="compositionally biased region" description="Polar residues" evidence="1">
    <location>
        <begin position="67"/>
        <end position="91"/>
    </location>
</feature>
<accession>A0A5A9PRF6</accession>
<sequence>MTQRSLYADSSGFGDTSSRLLRSLEMISLLSEAALWPVQGGWPAWANTEGDVMYGSGPDQASPLQGAPSSRSDPNPGSTRTPDQPAKYQTQVEDRMEEIKPLGDVRLHIDL</sequence>
<name>A0A5A9PRF6_9TELE</name>
<organism evidence="2 3">
    <name type="scientific">Triplophysa tibetana</name>
    <dbReference type="NCBI Taxonomy" id="1572043"/>
    <lineage>
        <taxon>Eukaryota</taxon>
        <taxon>Metazoa</taxon>
        <taxon>Chordata</taxon>
        <taxon>Craniata</taxon>
        <taxon>Vertebrata</taxon>
        <taxon>Euteleostomi</taxon>
        <taxon>Actinopterygii</taxon>
        <taxon>Neopterygii</taxon>
        <taxon>Teleostei</taxon>
        <taxon>Ostariophysi</taxon>
        <taxon>Cypriniformes</taxon>
        <taxon>Nemacheilidae</taxon>
        <taxon>Triplophysa</taxon>
    </lineage>
</organism>
<evidence type="ECO:0000313" key="3">
    <source>
        <dbReference type="Proteomes" id="UP000324632"/>
    </source>
</evidence>
<dbReference type="EMBL" id="SOYY01000002">
    <property type="protein sequence ID" value="KAA0724192.1"/>
    <property type="molecule type" value="Genomic_DNA"/>
</dbReference>
<evidence type="ECO:0000313" key="2">
    <source>
        <dbReference type="EMBL" id="KAA0724192.1"/>
    </source>
</evidence>
<proteinExistence type="predicted"/>
<keyword evidence="3" id="KW-1185">Reference proteome</keyword>
<gene>
    <name evidence="2" type="ORF">E1301_Tti003463</name>
</gene>
<dbReference type="Proteomes" id="UP000324632">
    <property type="component" value="Chromosome 2"/>
</dbReference>